<organism evidence="1 2">
    <name type="scientific">Clitoria ternatea</name>
    <name type="common">Butterfly pea</name>
    <dbReference type="NCBI Taxonomy" id="43366"/>
    <lineage>
        <taxon>Eukaryota</taxon>
        <taxon>Viridiplantae</taxon>
        <taxon>Streptophyta</taxon>
        <taxon>Embryophyta</taxon>
        <taxon>Tracheophyta</taxon>
        <taxon>Spermatophyta</taxon>
        <taxon>Magnoliopsida</taxon>
        <taxon>eudicotyledons</taxon>
        <taxon>Gunneridae</taxon>
        <taxon>Pentapetalae</taxon>
        <taxon>rosids</taxon>
        <taxon>fabids</taxon>
        <taxon>Fabales</taxon>
        <taxon>Fabaceae</taxon>
        <taxon>Papilionoideae</taxon>
        <taxon>50 kb inversion clade</taxon>
        <taxon>NPAAA clade</taxon>
        <taxon>indigoferoid/millettioid clade</taxon>
        <taxon>Phaseoleae</taxon>
        <taxon>Clitoria</taxon>
    </lineage>
</organism>
<comment type="caution">
    <text evidence="1">The sequence shown here is derived from an EMBL/GenBank/DDBJ whole genome shotgun (WGS) entry which is preliminary data.</text>
</comment>
<protein>
    <submittedName>
        <fullName evidence="1">Uncharacterized protein</fullName>
    </submittedName>
</protein>
<dbReference type="EMBL" id="JAYKXN010000006">
    <property type="protein sequence ID" value="KAK7278664.1"/>
    <property type="molecule type" value="Genomic_DNA"/>
</dbReference>
<dbReference type="AlphaFoldDB" id="A0AAN9IHE7"/>
<gene>
    <name evidence="1" type="ORF">RJT34_23699</name>
</gene>
<keyword evidence="2" id="KW-1185">Reference proteome</keyword>
<evidence type="ECO:0000313" key="1">
    <source>
        <dbReference type="EMBL" id="KAK7278664.1"/>
    </source>
</evidence>
<sequence>MVTAFPHGHLASLLSSSFDLVYLRLHLLLICHSAILKKQNDIDQIDRNVDINPGKTLRNSLGSTSQHMVPFMDQLLGVEAGFEFQHLLRL</sequence>
<dbReference type="Proteomes" id="UP001359559">
    <property type="component" value="Unassembled WGS sequence"/>
</dbReference>
<accession>A0AAN9IHE7</accession>
<proteinExistence type="predicted"/>
<evidence type="ECO:0000313" key="2">
    <source>
        <dbReference type="Proteomes" id="UP001359559"/>
    </source>
</evidence>
<reference evidence="1 2" key="1">
    <citation type="submission" date="2024-01" db="EMBL/GenBank/DDBJ databases">
        <title>The genomes of 5 underutilized Papilionoideae crops provide insights into root nodulation and disease resistance.</title>
        <authorList>
            <person name="Yuan L."/>
        </authorList>
    </citation>
    <scope>NUCLEOTIDE SEQUENCE [LARGE SCALE GENOMIC DNA]</scope>
    <source>
        <strain evidence="1">LY-2023</strain>
        <tissue evidence="1">Leaf</tissue>
    </source>
</reference>
<name>A0AAN9IHE7_CLITE</name>